<dbReference type="InterPro" id="IPR036322">
    <property type="entry name" value="WD40_repeat_dom_sf"/>
</dbReference>
<evidence type="ECO:0000313" key="6">
    <source>
        <dbReference type="EMBL" id="KAF2657792.1"/>
    </source>
</evidence>
<dbReference type="InterPro" id="IPR057780">
    <property type="entry name" value="Beta-prop_Vps41"/>
</dbReference>
<dbReference type="Proteomes" id="UP000799324">
    <property type="component" value="Unassembled WGS sequence"/>
</dbReference>
<dbReference type="PANTHER" id="PTHR12616">
    <property type="entry name" value="VACUOLAR PROTEIN SORTING VPS41"/>
    <property type="match status" value="1"/>
</dbReference>
<dbReference type="Gene3D" id="2.130.10.10">
    <property type="entry name" value="YVTN repeat-like/Quinoprotein amine dehydrogenase"/>
    <property type="match status" value="1"/>
</dbReference>
<proteinExistence type="predicted"/>
<dbReference type="FunFam" id="1.25.40.10:FF:000510">
    <property type="entry name" value="Vacuolar assembly protein, putative"/>
    <property type="match status" value="1"/>
</dbReference>
<dbReference type="GO" id="GO:0005770">
    <property type="term" value="C:late endosome"/>
    <property type="evidence" value="ECO:0007669"/>
    <property type="project" value="TreeGrafter"/>
</dbReference>
<keyword evidence="1" id="KW-0813">Transport</keyword>
<sequence length="1353" mass="146891">MAAESNEDDARTAARAEAQRQQAASNGKDSADQDSEGEGDADADEEDDGEDEEPKLKYTRLTSSLGPVYRNGDATSTFVVASDKMVVGTHNGNIHVLSIPSFQVLRTYNAHPSASVTALSISPFPPPLPTLQTHSPSRASERSETPPRHAPTPAGHASSPRTPRQPPVPAIPSNQIYIASSSIDGHVCVSSLVDPKDVTLRNFARPVQAVALSPEYKSDRSYLSGGLAGELILTTGGQAGVRSNANTSHAAATAQGWLGAIGLGGNAGRDAVLHSGEGIISTIKWSLSGKFVAWANEYGIHIMRSNLHLHSADAESAWKRIGFVEKPNRRIWEEMASVWKARLEWVNDDWLESDDDAILSLNGGHSTEKADSTLPHLRSEEPKVAPKTERKSKKLEKLVVGWGDAAWIVHVNPGGAGVGKHVGERSVGSADIIHFLRFDDCIVSGISLYTPSLLLVLAYRTKDDDDNPITSDESTPKRGMHRRHNGLSPELKLIDAATSDEVEVDSLNVSRFETLSAADYHLGTLYVPHPKTMTPAQRGALEAIGGGIGGIWDATLGVGRIFSSGASVMSLPSSADLKTTSSTGIGSASTSTPGKRHLQVQPNAATAGLKVFIQSPYDCVLAIKRDLTDHFNWELGHENYKDAWELLDDHPEIIASASQVTSESSPVSTPSKKQGSLQDFFADESESQTTLSAARTNQNSAVEKEKRRIGDLWVQQLITAGNWKEAGKVAGRVLGTAARWEHWVWKFAQANRFNEIAQYIPKEQMQPPLPSLVYEVVLGHYIIHDRIRFKHLLEEWDPELFDIDSVIEAIKSKLSAGDVSETSVEGEVEGRDWRILQDALAKLYLAGGHQREALRCYIRLQNADAAMSLIRDYHLVEAVRDDIPGFILLRVSKEQMESAPLSELEEASSETISVLVDEGCRGTVPTDEVVDALQEKGPSFQPFLFFYLRSLWKPETHERKAKTAKERVAADRLAADGQILAESFADLMVDLFAEYDRPLLMEFLRKSQSYDLGKATAICEKREYIPELVHILSKTGQTKRALYLIIENLSDVSFAISFAKEQDDPDLWNDLLEYSMDKPHFIRGLLEEVGTAIDPIQLVKRIPEGLEIEGLRDGIGRMVREYEIQHSISEGVARVLRGEVSAGMDTLRAGQKRGVKFEVIPCDDESEALPRKIPPTDPKRKTTNGGKDTPAPTVDIRSHGVDPPTAAAANKATDSSTDNATSTYFAQSAALQPDAAPPAGDAPAGHCTGCHRAFILPTAEEEASTDNPVPLSRDTLVGFACGHVFHLSCLLPKTSASASVAATLQKTLAADAAEGDGYWGRSVGAKVAHAHVIRRAVGMGCVVCREAGEVGEG</sequence>
<evidence type="ECO:0000256" key="4">
    <source>
        <dbReference type="SAM" id="MobiDB-lite"/>
    </source>
</evidence>
<dbReference type="InterPro" id="IPR015943">
    <property type="entry name" value="WD40/YVTN_repeat-like_dom_sf"/>
</dbReference>
<feature type="region of interest" description="Disordered" evidence="4">
    <location>
        <begin position="366"/>
        <end position="390"/>
    </location>
</feature>
<feature type="domain" description="Vps41 beta-propeller" evidence="5">
    <location>
        <begin position="395"/>
        <end position="524"/>
    </location>
</feature>
<dbReference type="GO" id="GO:0006623">
    <property type="term" value="P:protein targeting to vacuole"/>
    <property type="evidence" value="ECO:0007669"/>
    <property type="project" value="InterPro"/>
</dbReference>
<dbReference type="SUPFAM" id="SSF50978">
    <property type="entry name" value="WD40 repeat-like"/>
    <property type="match status" value="1"/>
</dbReference>
<feature type="region of interest" description="Disordered" evidence="4">
    <location>
        <begin position="125"/>
        <end position="172"/>
    </location>
</feature>
<dbReference type="GO" id="GO:0009267">
    <property type="term" value="P:cellular response to starvation"/>
    <property type="evidence" value="ECO:0007669"/>
    <property type="project" value="TreeGrafter"/>
</dbReference>
<reference evidence="6" key="1">
    <citation type="journal article" date="2020" name="Stud. Mycol.">
        <title>101 Dothideomycetes genomes: a test case for predicting lifestyles and emergence of pathogens.</title>
        <authorList>
            <person name="Haridas S."/>
            <person name="Albert R."/>
            <person name="Binder M."/>
            <person name="Bloem J."/>
            <person name="Labutti K."/>
            <person name="Salamov A."/>
            <person name="Andreopoulos B."/>
            <person name="Baker S."/>
            <person name="Barry K."/>
            <person name="Bills G."/>
            <person name="Bluhm B."/>
            <person name="Cannon C."/>
            <person name="Castanera R."/>
            <person name="Culley D."/>
            <person name="Daum C."/>
            <person name="Ezra D."/>
            <person name="Gonzalez J."/>
            <person name="Henrissat B."/>
            <person name="Kuo A."/>
            <person name="Liang C."/>
            <person name="Lipzen A."/>
            <person name="Lutzoni F."/>
            <person name="Magnuson J."/>
            <person name="Mondo S."/>
            <person name="Nolan M."/>
            <person name="Ohm R."/>
            <person name="Pangilinan J."/>
            <person name="Park H.-J."/>
            <person name="Ramirez L."/>
            <person name="Alfaro M."/>
            <person name="Sun H."/>
            <person name="Tritt A."/>
            <person name="Yoshinaga Y."/>
            <person name="Zwiers L.-H."/>
            <person name="Turgeon B."/>
            <person name="Goodwin S."/>
            <person name="Spatafora J."/>
            <person name="Crous P."/>
            <person name="Grigoriev I."/>
        </authorList>
    </citation>
    <scope>NUCLEOTIDE SEQUENCE</scope>
    <source>
        <strain evidence="6">CBS 122681</strain>
    </source>
</reference>
<feature type="region of interest" description="Disordered" evidence="4">
    <location>
        <begin position="575"/>
        <end position="597"/>
    </location>
</feature>
<dbReference type="PANTHER" id="PTHR12616:SF1">
    <property type="entry name" value="VACUOLAR PROTEIN SORTING-ASSOCIATED PROTEIN 41 HOMOLOG"/>
    <property type="match status" value="1"/>
</dbReference>
<dbReference type="Pfam" id="PF23556">
    <property type="entry name" value="TPR_Vps41"/>
    <property type="match status" value="2"/>
</dbReference>
<evidence type="ECO:0000313" key="7">
    <source>
        <dbReference type="Proteomes" id="UP000799324"/>
    </source>
</evidence>
<feature type="compositionally biased region" description="Acidic residues" evidence="4">
    <location>
        <begin position="32"/>
        <end position="53"/>
    </location>
</feature>
<feature type="domain" description="Vps41 beta-propeller" evidence="5">
    <location>
        <begin position="176"/>
        <end position="304"/>
    </location>
</feature>
<evidence type="ECO:0000256" key="2">
    <source>
        <dbReference type="ARBA" id="ARBA00022927"/>
    </source>
</evidence>
<dbReference type="PROSITE" id="PS50236">
    <property type="entry name" value="CHCR"/>
    <property type="match status" value="1"/>
</dbReference>
<keyword evidence="7" id="KW-1185">Reference proteome</keyword>
<name>A0A6A6TDM9_9PLEO</name>
<dbReference type="InterPro" id="IPR045111">
    <property type="entry name" value="Vps41/Vps8"/>
</dbReference>
<dbReference type="InterPro" id="IPR011990">
    <property type="entry name" value="TPR-like_helical_dom_sf"/>
</dbReference>
<dbReference type="GO" id="GO:0016236">
    <property type="term" value="P:macroautophagy"/>
    <property type="evidence" value="ECO:0007669"/>
    <property type="project" value="TreeGrafter"/>
</dbReference>
<dbReference type="OrthoDB" id="244107at2759"/>
<feature type="repeat" description="CHCR" evidence="3">
    <location>
        <begin position="917"/>
        <end position="1084"/>
    </location>
</feature>
<feature type="compositionally biased region" description="Low complexity" evidence="4">
    <location>
        <begin position="579"/>
        <end position="592"/>
    </location>
</feature>
<dbReference type="GO" id="GO:0034058">
    <property type="term" value="P:endosomal vesicle fusion"/>
    <property type="evidence" value="ECO:0007669"/>
    <property type="project" value="TreeGrafter"/>
</dbReference>
<feature type="region of interest" description="Disordered" evidence="4">
    <location>
        <begin position="1"/>
        <end position="60"/>
    </location>
</feature>
<gene>
    <name evidence="6" type="ORF">K491DRAFT_625846</name>
</gene>
<dbReference type="SMART" id="SM00299">
    <property type="entry name" value="CLH"/>
    <property type="match status" value="1"/>
</dbReference>
<organism evidence="6 7">
    <name type="scientific">Lophiostoma macrostomum CBS 122681</name>
    <dbReference type="NCBI Taxonomy" id="1314788"/>
    <lineage>
        <taxon>Eukaryota</taxon>
        <taxon>Fungi</taxon>
        <taxon>Dikarya</taxon>
        <taxon>Ascomycota</taxon>
        <taxon>Pezizomycotina</taxon>
        <taxon>Dothideomycetes</taxon>
        <taxon>Pleosporomycetidae</taxon>
        <taxon>Pleosporales</taxon>
        <taxon>Lophiostomataceae</taxon>
        <taxon>Lophiostoma</taxon>
    </lineage>
</organism>
<dbReference type="Gene3D" id="1.25.40.10">
    <property type="entry name" value="Tetratricopeptide repeat domain"/>
    <property type="match status" value="1"/>
</dbReference>
<protein>
    <submittedName>
        <fullName evidence="6">Vacuolar assembly protein-like protein</fullName>
    </submittedName>
</protein>
<dbReference type="EMBL" id="MU004321">
    <property type="protein sequence ID" value="KAF2657792.1"/>
    <property type="molecule type" value="Genomic_DNA"/>
</dbReference>
<feature type="region of interest" description="Disordered" evidence="4">
    <location>
        <begin position="465"/>
        <end position="485"/>
    </location>
</feature>
<dbReference type="GO" id="GO:0030897">
    <property type="term" value="C:HOPS complex"/>
    <property type="evidence" value="ECO:0007669"/>
    <property type="project" value="TreeGrafter"/>
</dbReference>
<feature type="compositionally biased region" description="Basic and acidic residues" evidence="4">
    <location>
        <begin position="366"/>
        <end position="389"/>
    </location>
</feature>
<feature type="region of interest" description="Disordered" evidence="4">
    <location>
        <begin position="1166"/>
        <end position="1219"/>
    </location>
</feature>
<dbReference type="InterPro" id="IPR000547">
    <property type="entry name" value="Clathrin_H-chain/VPS_repeat"/>
</dbReference>
<evidence type="ECO:0000259" key="5">
    <source>
        <dbReference type="Pfam" id="PF23411"/>
    </source>
</evidence>
<feature type="compositionally biased region" description="Basic and acidic residues" evidence="4">
    <location>
        <begin position="8"/>
        <end position="18"/>
    </location>
</feature>
<evidence type="ECO:0000256" key="1">
    <source>
        <dbReference type="ARBA" id="ARBA00022448"/>
    </source>
</evidence>
<keyword evidence="2" id="KW-0653">Protein transport</keyword>
<evidence type="ECO:0000256" key="3">
    <source>
        <dbReference type="PROSITE-ProRule" id="PRU01006"/>
    </source>
</evidence>
<dbReference type="Pfam" id="PF23411">
    <property type="entry name" value="Beta-prop_Vps41"/>
    <property type="match status" value="2"/>
</dbReference>
<accession>A0A6A6TDM9</accession>